<gene>
    <name evidence="2" type="ORF">NIES4072_71780</name>
</gene>
<dbReference type="Pfam" id="PF14261">
    <property type="entry name" value="DUF4351"/>
    <property type="match status" value="1"/>
</dbReference>
<dbReference type="PANTHER" id="PTHR34613">
    <property type="entry name" value="SLL0800 PROTEIN"/>
    <property type="match status" value="1"/>
</dbReference>
<evidence type="ECO:0000313" key="2">
    <source>
        <dbReference type="EMBL" id="GBG23466.1"/>
    </source>
</evidence>
<name>A0A2R5FXG9_NOSCO</name>
<dbReference type="EMBL" id="BDUD01000002">
    <property type="protein sequence ID" value="GBG23466.1"/>
    <property type="molecule type" value="Genomic_DNA"/>
</dbReference>
<dbReference type="RefSeq" id="WP_109013298.1">
    <property type="nucleotide sequence ID" value="NZ_BDUD01000002.1"/>
</dbReference>
<feature type="domain" description="DUF4351" evidence="1">
    <location>
        <begin position="210"/>
        <end position="268"/>
    </location>
</feature>
<accession>A0A2R5FXG9</accession>
<dbReference type="InterPro" id="IPR025587">
    <property type="entry name" value="DUF4351"/>
</dbReference>
<evidence type="ECO:0000313" key="3">
    <source>
        <dbReference type="Proteomes" id="UP000245124"/>
    </source>
</evidence>
<organism evidence="2 3">
    <name type="scientific">Nostoc commune NIES-4072</name>
    <dbReference type="NCBI Taxonomy" id="2005467"/>
    <lineage>
        <taxon>Bacteria</taxon>
        <taxon>Bacillati</taxon>
        <taxon>Cyanobacteriota</taxon>
        <taxon>Cyanophyceae</taxon>
        <taxon>Nostocales</taxon>
        <taxon>Nostocaceae</taxon>
        <taxon>Nostoc</taxon>
    </lineage>
</organism>
<dbReference type="PANTHER" id="PTHR34613:SF1">
    <property type="entry name" value="SLL6017 PROTEIN"/>
    <property type="match status" value="1"/>
</dbReference>
<protein>
    <recommendedName>
        <fullName evidence="1">DUF4351 domain-containing protein</fullName>
    </recommendedName>
</protein>
<evidence type="ECO:0000259" key="1">
    <source>
        <dbReference type="Pfam" id="PF14261"/>
    </source>
</evidence>
<proteinExistence type="predicted"/>
<dbReference type="OrthoDB" id="508261at2"/>
<dbReference type="AlphaFoldDB" id="A0A2R5FXG9"/>
<keyword evidence="3" id="KW-1185">Reference proteome</keyword>
<sequence length="274" mass="31793">MAFDNVCKILAEKYPTDFARWLLPHEPRQIKVLKTELSIEPIRADSVSFLQTENRILHLEFQTTAKSETPIPLRMLDYFVRLVRQYDVPITQVVIFLQETSNEIAFTEEYVNEMTHHRYRVVRMWEQDSALFLDNPALLPLAPLTQTDSPQRLLSQVAQSVARISDRETRQNIAAYTEILAGLKFEKDLIQQFLGEEIMQESVIYQDILQKGKQQEAVSFCLRLLNQRFGELNSFTIERVQVLSVEKLEALGAALFNISEVSDLITWLDQQESN</sequence>
<comment type="caution">
    <text evidence="2">The sequence shown here is derived from an EMBL/GenBank/DDBJ whole genome shotgun (WGS) entry which is preliminary data.</text>
</comment>
<dbReference type="Proteomes" id="UP000245124">
    <property type="component" value="Unassembled WGS sequence"/>
</dbReference>
<reference evidence="2 3" key="1">
    <citation type="submission" date="2017-06" db="EMBL/GenBank/DDBJ databases">
        <title>Genome sequencing of cyanobaciteial culture collection at National Institute for Environmental Studies (NIES).</title>
        <authorList>
            <person name="Hirose Y."/>
            <person name="Shimura Y."/>
            <person name="Fujisawa T."/>
            <person name="Nakamura Y."/>
            <person name="Kawachi M."/>
        </authorList>
    </citation>
    <scope>NUCLEOTIDE SEQUENCE [LARGE SCALE GENOMIC DNA]</scope>
    <source>
        <strain evidence="2 3">NIES-4072</strain>
    </source>
</reference>